<proteinExistence type="predicted"/>
<dbReference type="RefSeq" id="WP_153719394.1">
    <property type="nucleotide sequence ID" value="NZ_WJPP01000003.1"/>
</dbReference>
<evidence type="ECO:0000256" key="1">
    <source>
        <dbReference type="ARBA" id="ARBA00022729"/>
    </source>
</evidence>
<comment type="caution">
    <text evidence="3">The sequence shown here is derived from an EMBL/GenBank/DDBJ whole genome shotgun (WGS) entry which is preliminary data.</text>
</comment>
<dbReference type="Proteomes" id="UP000433788">
    <property type="component" value="Unassembled WGS sequence"/>
</dbReference>
<dbReference type="InterPro" id="IPR019546">
    <property type="entry name" value="TAT_signal_bac_arc"/>
</dbReference>
<dbReference type="PROSITE" id="PS51318">
    <property type="entry name" value="TAT"/>
    <property type="match status" value="1"/>
</dbReference>
<gene>
    <name evidence="3" type="ORF">GH984_06465</name>
</gene>
<keyword evidence="1" id="KW-0732">Signal</keyword>
<keyword evidence="4" id="KW-1185">Reference proteome</keyword>
<dbReference type="InterPro" id="IPR006311">
    <property type="entry name" value="TAT_signal"/>
</dbReference>
<feature type="region of interest" description="Disordered" evidence="2">
    <location>
        <begin position="35"/>
        <end position="55"/>
    </location>
</feature>
<dbReference type="NCBIfam" id="TIGR02811">
    <property type="entry name" value="formate_TAT"/>
    <property type="match status" value="1"/>
</dbReference>
<dbReference type="NCBIfam" id="TIGR01409">
    <property type="entry name" value="TAT_signal_seq"/>
    <property type="match status" value="1"/>
</dbReference>
<evidence type="ECO:0000313" key="4">
    <source>
        <dbReference type="Proteomes" id="UP000433788"/>
    </source>
</evidence>
<dbReference type="PIRSF" id="PIRSF036704">
    <property type="entry name" value="UCP036704"/>
    <property type="match status" value="1"/>
</dbReference>
<name>A0A6N7QPK1_9GAMM</name>
<organism evidence="3 4">
    <name type="scientific">Spiribacter salilacus</name>
    <dbReference type="NCBI Taxonomy" id="2664894"/>
    <lineage>
        <taxon>Bacteria</taxon>
        <taxon>Pseudomonadati</taxon>
        <taxon>Pseudomonadota</taxon>
        <taxon>Gammaproteobacteria</taxon>
        <taxon>Chromatiales</taxon>
        <taxon>Ectothiorhodospiraceae</taxon>
        <taxon>Spiribacter</taxon>
    </lineage>
</organism>
<dbReference type="InterPro" id="IPR014177">
    <property type="entry name" value="Formate_DH_TAT-contain"/>
</dbReference>
<evidence type="ECO:0000256" key="2">
    <source>
        <dbReference type="SAM" id="MobiDB-lite"/>
    </source>
</evidence>
<dbReference type="EMBL" id="WJPP01000003">
    <property type="protein sequence ID" value="MRH78346.1"/>
    <property type="molecule type" value="Genomic_DNA"/>
</dbReference>
<reference evidence="3 4" key="1">
    <citation type="submission" date="2019-11" db="EMBL/GenBank/DDBJ databases">
        <authorList>
            <person name="Zhang X.Y."/>
        </authorList>
    </citation>
    <scope>NUCLEOTIDE SEQUENCE [LARGE SCALE GENOMIC DNA]</scope>
    <source>
        <strain evidence="3 4">C176</strain>
    </source>
</reference>
<protein>
    <submittedName>
        <fullName evidence="3">Twin-arginine translocation signal domain-containing protein</fullName>
    </submittedName>
</protein>
<sequence length="71" mass="7457">MSSEKSERNESRRSFLKGLVVGGAAVGVAAGSGVMASEPAPTADHAESSSSKVKGYQETAHVRRFYDLARS</sequence>
<accession>A0A6N7QPK1</accession>
<dbReference type="AlphaFoldDB" id="A0A6N7QPK1"/>
<evidence type="ECO:0000313" key="3">
    <source>
        <dbReference type="EMBL" id="MRH78346.1"/>
    </source>
</evidence>